<protein>
    <submittedName>
        <fullName evidence="9">ATP-binding protein</fullName>
    </submittedName>
</protein>
<keyword evidence="10" id="KW-1185">Reference proteome</keyword>
<dbReference type="InterPro" id="IPR051316">
    <property type="entry name" value="Zinc-reg_GTPase_activator"/>
</dbReference>
<evidence type="ECO:0000256" key="1">
    <source>
        <dbReference type="ARBA" id="ARBA00022741"/>
    </source>
</evidence>
<name>A0A0P6WGS7_9HYPH</name>
<dbReference type="CDD" id="cd03112">
    <property type="entry name" value="CobW-like"/>
    <property type="match status" value="1"/>
</dbReference>
<dbReference type="STRING" id="665126.ABB55_18200"/>
<dbReference type="InterPro" id="IPR003495">
    <property type="entry name" value="CobW/HypB/UreG_nucleotide-bd"/>
</dbReference>
<evidence type="ECO:0000256" key="4">
    <source>
        <dbReference type="ARBA" id="ARBA00034320"/>
    </source>
</evidence>
<dbReference type="GO" id="GO:0016787">
    <property type="term" value="F:hydrolase activity"/>
    <property type="evidence" value="ECO:0007669"/>
    <property type="project" value="UniProtKB-KW"/>
</dbReference>
<dbReference type="EMBL" id="LJYW01000001">
    <property type="protein sequence ID" value="KPL53903.1"/>
    <property type="molecule type" value="Genomic_DNA"/>
</dbReference>
<dbReference type="InterPro" id="IPR036627">
    <property type="entry name" value="CobW-likC_sf"/>
</dbReference>
<dbReference type="Gene3D" id="3.40.50.300">
    <property type="entry name" value="P-loop containing nucleotide triphosphate hydrolases"/>
    <property type="match status" value="1"/>
</dbReference>
<comment type="function">
    <text evidence="5">Zinc chaperone that directly transfers zinc cofactor to target proteins, thereby activating them. Zinc is transferred from the CXCC motif in the GTPase domain to the zinc binding site in target proteins in a process requiring GTP hydrolysis.</text>
</comment>
<dbReference type="GO" id="GO:0005524">
    <property type="term" value="F:ATP binding"/>
    <property type="evidence" value="ECO:0007669"/>
    <property type="project" value="UniProtKB-KW"/>
</dbReference>
<evidence type="ECO:0000256" key="3">
    <source>
        <dbReference type="ARBA" id="ARBA00023186"/>
    </source>
</evidence>
<evidence type="ECO:0000256" key="2">
    <source>
        <dbReference type="ARBA" id="ARBA00022801"/>
    </source>
</evidence>
<dbReference type="RefSeq" id="WP_054360068.1">
    <property type="nucleotide sequence ID" value="NZ_LJYW01000001.1"/>
</dbReference>
<dbReference type="Pfam" id="PF02492">
    <property type="entry name" value="cobW"/>
    <property type="match status" value="1"/>
</dbReference>
<dbReference type="Proteomes" id="UP000048984">
    <property type="component" value="Unassembled WGS sequence"/>
</dbReference>
<comment type="similarity">
    <text evidence="4">Belongs to the SIMIBI class G3E GTPase family. ZNG1 subfamily.</text>
</comment>
<sequence>MAPADPSDARPEPGAPIPVTVITGFLGAGKTTLLNRLLGDPAMADTAVIVNEFGEIGIDHVLVERADDGVVELSSGCLCCTIRGDLVATLEDLLKRLDNGRIQRLSRVVIETTGLADPAPILHTVMRHPYLVRRYRLDGVVTVVDAVNGMATLDAQEEAVKQAAVADRIVLTKTDLVEPARRPALVMLATRLRVLNPAAAILDAARGEATPAALLETGLWSAERKSADVRRWLQEEAFRDREAERRRLEARLGGGPAHGHEGHDHDHGHGHDHDHDHGHDHSHGDHDHHHDPNRHDDRIRAFCLATDAAIPAGSLDLFLDLLRSAHGPRLLRMKGVVKLAEDPERPLVLHAVQHVLHPPVQLPAWPDADRRTRLVFITKDLDEGFVRRMFDAFAGHVAPDTPDRTAVADNPLYVSGFSGRFG</sequence>
<dbReference type="AlphaFoldDB" id="A0A0P6WGS7"/>
<dbReference type="Pfam" id="PF07683">
    <property type="entry name" value="CobW_C"/>
    <property type="match status" value="1"/>
</dbReference>
<dbReference type="InterPro" id="IPR027417">
    <property type="entry name" value="P-loop_NTPase"/>
</dbReference>
<evidence type="ECO:0000313" key="10">
    <source>
        <dbReference type="Proteomes" id="UP000048984"/>
    </source>
</evidence>
<accession>A0A0P6WGS7</accession>
<dbReference type="PANTHER" id="PTHR13748">
    <property type="entry name" value="COBW-RELATED"/>
    <property type="match status" value="1"/>
</dbReference>
<keyword evidence="9" id="KW-0067">ATP-binding</keyword>
<evidence type="ECO:0000259" key="8">
    <source>
        <dbReference type="SMART" id="SM00833"/>
    </source>
</evidence>
<proteinExistence type="inferred from homology"/>
<evidence type="ECO:0000256" key="5">
    <source>
        <dbReference type="ARBA" id="ARBA00045658"/>
    </source>
</evidence>
<comment type="catalytic activity">
    <reaction evidence="6">
        <text>GTP + H2O = GDP + phosphate + H(+)</text>
        <dbReference type="Rhea" id="RHEA:19669"/>
        <dbReference type="ChEBI" id="CHEBI:15377"/>
        <dbReference type="ChEBI" id="CHEBI:15378"/>
        <dbReference type="ChEBI" id="CHEBI:37565"/>
        <dbReference type="ChEBI" id="CHEBI:43474"/>
        <dbReference type="ChEBI" id="CHEBI:58189"/>
    </reaction>
    <physiologicalReaction direction="left-to-right" evidence="6">
        <dbReference type="Rhea" id="RHEA:19670"/>
    </physiologicalReaction>
</comment>
<dbReference type="SMART" id="SM00833">
    <property type="entry name" value="CobW_C"/>
    <property type="match status" value="1"/>
</dbReference>
<evidence type="ECO:0000256" key="7">
    <source>
        <dbReference type="SAM" id="MobiDB-lite"/>
    </source>
</evidence>
<dbReference type="SUPFAM" id="SSF52540">
    <property type="entry name" value="P-loop containing nucleoside triphosphate hydrolases"/>
    <property type="match status" value="1"/>
</dbReference>
<keyword evidence="3" id="KW-0143">Chaperone</keyword>
<feature type="compositionally biased region" description="Basic and acidic residues" evidence="7">
    <location>
        <begin position="258"/>
        <end position="293"/>
    </location>
</feature>
<dbReference type="SUPFAM" id="SSF90002">
    <property type="entry name" value="Hypothetical protein YjiA, C-terminal domain"/>
    <property type="match status" value="1"/>
</dbReference>
<gene>
    <name evidence="9" type="ORF">ABB55_18200</name>
</gene>
<dbReference type="InterPro" id="IPR011629">
    <property type="entry name" value="CobW-like_C"/>
</dbReference>
<dbReference type="Gene3D" id="3.30.1220.10">
    <property type="entry name" value="CobW-like, C-terminal domain"/>
    <property type="match status" value="1"/>
</dbReference>
<evidence type="ECO:0000256" key="6">
    <source>
        <dbReference type="ARBA" id="ARBA00049117"/>
    </source>
</evidence>
<feature type="region of interest" description="Disordered" evidence="7">
    <location>
        <begin position="252"/>
        <end position="293"/>
    </location>
</feature>
<keyword evidence="1" id="KW-0547">Nucleotide-binding</keyword>
<feature type="domain" description="CobW C-terminal" evidence="8">
    <location>
        <begin position="299"/>
        <end position="394"/>
    </location>
</feature>
<dbReference type="PANTHER" id="PTHR13748:SF62">
    <property type="entry name" value="COBW DOMAIN-CONTAINING PROTEIN"/>
    <property type="match status" value="1"/>
</dbReference>
<reference evidence="9 10" key="2">
    <citation type="submission" date="2015-10" db="EMBL/GenBank/DDBJ databases">
        <title>Draft Genome Sequence of Prosthecomicrobium hirschii ATCC 27832.</title>
        <authorList>
            <person name="Daniel J."/>
            <person name="Givan S.A."/>
            <person name="Brun Y.V."/>
            <person name="Brown P.J."/>
        </authorList>
    </citation>
    <scope>NUCLEOTIDE SEQUENCE [LARGE SCALE GENOMIC DNA]</scope>
    <source>
        <strain evidence="9 10">16</strain>
    </source>
</reference>
<organism evidence="9 10">
    <name type="scientific">Prosthecodimorpha hirschii</name>
    <dbReference type="NCBI Taxonomy" id="665126"/>
    <lineage>
        <taxon>Bacteria</taxon>
        <taxon>Pseudomonadati</taxon>
        <taxon>Pseudomonadota</taxon>
        <taxon>Alphaproteobacteria</taxon>
        <taxon>Hyphomicrobiales</taxon>
        <taxon>Ancalomicrobiaceae</taxon>
        <taxon>Prosthecodimorpha</taxon>
    </lineage>
</organism>
<evidence type="ECO:0000313" key="9">
    <source>
        <dbReference type="EMBL" id="KPL53903.1"/>
    </source>
</evidence>
<reference evidence="9 10" key="1">
    <citation type="submission" date="2015-09" db="EMBL/GenBank/DDBJ databases">
        <authorList>
            <person name="Jackson K.R."/>
            <person name="Lunt B.L."/>
            <person name="Fisher J.N.B."/>
            <person name="Gardner A.V."/>
            <person name="Bailey M.E."/>
            <person name="Deus L.M."/>
            <person name="Earl A.S."/>
            <person name="Gibby P.D."/>
            <person name="Hartmann K.A."/>
            <person name="Liu J.E."/>
            <person name="Manci A.M."/>
            <person name="Nielsen D.A."/>
            <person name="Solomon M.B."/>
            <person name="Breakwell D.P."/>
            <person name="Burnett S.H."/>
            <person name="Grose J.H."/>
        </authorList>
    </citation>
    <scope>NUCLEOTIDE SEQUENCE [LARGE SCALE GENOMIC DNA]</scope>
    <source>
        <strain evidence="9 10">16</strain>
    </source>
</reference>
<dbReference type="GO" id="GO:0005737">
    <property type="term" value="C:cytoplasm"/>
    <property type="evidence" value="ECO:0007669"/>
    <property type="project" value="TreeGrafter"/>
</dbReference>
<comment type="caution">
    <text evidence="9">The sequence shown here is derived from an EMBL/GenBank/DDBJ whole genome shotgun (WGS) entry which is preliminary data.</text>
</comment>
<keyword evidence="2" id="KW-0378">Hydrolase</keyword>